<gene>
    <name evidence="14" type="primary">EOG090X0IKQ</name>
</gene>
<organism evidence="14">
    <name type="scientific">Lynceus sp. MCZ IZ 141354</name>
    <dbReference type="NCBI Taxonomy" id="1930659"/>
    <lineage>
        <taxon>Eukaryota</taxon>
        <taxon>Metazoa</taxon>
        <taxon>Ecdysozoa</taxon>
        <taxon>Arthropoda</taxon>
        <taxon>Crustacea</taxon>
        <taxon>Branchiopoda</taxon>
        <taxon>Diplostraca</taxon>
        <taxon>Laevicaudata</taxon>
        <taxon>Lynceidae</taxon>
        <taxon>Lynceus</taxon>
    </lineage>
</organism>
<evidence type="ECO:0000256" key="6">
    <source>
        <dbReference type="ARBA" id="ARBA00022824"/>
    </source>
</evidence>
<evidence type="ECO:0000256" key="12">
    <source>
        <dbReference type="ARBA" id="ARBA00024424"/>
    </source>
</evidence>
<evidence type="ECO:0000256" key="4">
    <source>
        <dbReference type="ARBA" id="ARBA00006679"/>
    </source>
</evidence>
<keyword evidence="7 13" id="KW-1133">Transmembrane helix</keyword>
<dbReference type="GO" id="GO:0051131">
    <property type="term" value="P:chaperone-mediated protein complex assembly"/>
    <property type="evidence" value="ECO:0007669"/>
    <property type="project" value="TreeGrafter"/>
</dbReference>
<accession>A0A9N6ZG49</accession>
<keyword evidence="11" id="KW-0968">Cytoplasmic vesicle</keyword>
<evidence type="ECO:0000256" key="2">
    <source>
        <dbReference type="ARBA" id="ARBA00004541"/>
    </source>
</evidence>
<feature type="transmembrane region" description="Helical" evidence="13">
    <location>
        <begin position="89"/>
        <end position="108"/>
    </location>
</feature>
<evidence type="ECO:0000256" key="10">
    <source>
        <dbReference type="ARBA" id="ARBA00023186"/>
    </source>
</evidence>
<evidence type="ECO:0000256" key="8">
    <source>
        <dbReference type="ARBA" id="ARBA00023136"/>
    </source>
</evidence>
<dbReference type="Pfam" id="PF13564">
    <property type="entry name" value="DoxX_2"/>
    <property type="match status" value="1"/>
</dbReference>
<keyword evidence="9" id="KW-0576">Peroxisome</keyword>
<dbReference type="InterPro" id="IPR040399">
    <property type="entry name" value="TMEM35A/B"/>
</dbReference>
<evidence type="ECO:0000256" key="13">
    <source>
        <dbReference type="SAM" id="Phobius"/>
    </source>
</evidence>
<dbReference type="PANTHER" id="PTHR13163:SF0">
    <property type="entry name" value="NOVEL ACETYLCHOLINE RECEPTOR CHAPERONE"/>
    <property type="match status" value="1"/>
</dbReference>
<dbReference type="PANTHER" id="PTHR13163">
    <property type="entry name" value="SPINAL CORD EXPRESSION PROTEIN 4"/>
    <property type="match status" value="1"/>
</dbReference>
<comment type="subcellular location">
    <subcellularLocation>
        <location evidence="2">Cytoplasmic vesicle</location>
    </subcellularLocation>
    <subcellularLocation>
        <location evidence="1">Endoplasmic reticulum membrane</location>
        <topology evidence="1">Multi-pass membrane protein</topology>
    </subcellularLocation>
    <subcellularLocation>
        <location evidence="3">Peroxisome membrane</location>
        <topology evidence="3">Multi-pass membrane protein</topology>
    </subcellularLocation>
</comment>
<evidence type="ECO:0000313" key="14">
    <source>
        <dbReference type="EMBL" id="CAG4645936.1"/>
    </source>
</evidence>
<evidence type="ECO:0000256" key="7">
    <source>
        <dbReference type="ARBA" id="ARBA00022989"/>
    </source>
</evidence>
<evidence type="ECO:0000256" key="5">
    <source>
        <dbReference type="ARBA" id="ARBA00022692"/>
    </source>
</evidence>
<evidence type="ECO:0000256" key="9">
    <source>
        <dbReference type="ARBA" id="ARBA00023140"/>
    </source>
</evidence>
<protein>
    <recommendedName>
        <fullName evidence="12">Novel acetylcholine receptor chaperone</fullName>
    </recommendedName>
</protein>
<dbReference type="GO" id="GO:0005789">
    <property type="term" value="C:endoplasmic reticulum membrane"/>
    <property type="evidence" value="ECO:0007669"/>
    <property type="project" value="UniProtKB-SubCell"/>
</dbReference>
<proteinExistence type="inferred from homology"/>
<keyword evidence="8 13" id="KW-0472">Membrane</keyword>
<dbReference type="GO" id="GO:0005778">
    <property type="term" value="C:peroxisomal membrane"/>
    <property type="evidence" value="ECO:0007669"/>
    <property type="project" value="UniProtKB-SubCell"/>
</dbReference>
<sequence>MGVFVVKSLSVFLGLFFVFVGVLKLSPIVSRELHKDLRKEYVRYAKVFPLAQALNFKVPPKWYRRVVGGTEIMSGLILAFIPHGRLKQVANVTLILFMLGAIYTHWILDDKFERVAPALVFFFMLTCRLIVDWQLKYRASKAKVAREVPAKETKAE</sequence>
<keyword evidence="6" id="KW-0256">Endoplasmic reticulum</keyword>
<dbReference type="AlphaFoldDB" id="A0A9N6ZG49"/>
<dbReference type="InterPro" id="IPR032808">
    <property type="entry name" value="DoxX"/>
</dbReference>
<evidence type="ECO:0000256" key="11">
    <source>
        <dbReference type="ARBA" id="ARBA00023329"/>
    </source>
</evidence>
<dbReference type="GO" id="GO:2000010">
    <property type="term" value="P:positive regulation of protein localization to cell surface"/>
    <property type="evidence" value="ECO:0007669"/>
    <property type="project" value="TreeGrafter"/>
</dbReference>
<keyword evidence="5 13" id="KW-0812">Transmembrane</keyword>
<name>A0A9N6ZG49_9CRUS</name>
<dbReference type="EMBL" id="OC989281">
    <property type="protein sequence ID" value="CAG4645936.1"/>
    <property type="molecule type" value="Genomic_DNA"/>
</dbReference>
<keyword evidence="10" id="KW-0143">Chaperone</keyword>
<comment type="similarity">
    <text evidence="4">Belongs to the DoxX family.</text>
</comment>
<dbReference type="GO" id="GO:0031410">
    <property type="term" value="C:cytoplasmic vesicle"/>
    <property type="evidence" value="ECO:0007669"/>
    <property type="project" value="UniProtKB-SubCell"/>
</dbReference>
<feature type="transmembrane region" description="Helical" evidence="13">
    <location>
        <begin position="114"/>
        <end position="131"/>
    </location>
</feature>
<evidence type="ECO:0000256" key="3">
    <source>
        <dbReference type="ARBA" id="ARBA00004585"/>
    </source>
</evidence>
<reference evidence="14" key="1">
    <citation type="submission" date="2021-04" db="EMBL/GenBank/DDBJ databases">
        <authorList>
            <person name="Cornetti L."/>
        </authorList>
    </citation>
    <scope>NUCLEOTIDE SEQUENCE</scope>
</reference>
<evidence type="ECO:0000256" key="1">
    <source>
        <dbReference type="ARBA" id="ARBA00004477"/>
    </source>
</evidence>